<keyword evidence="9" id="KW-0325">Glycoprotein</keyword>
<dbReference type="CDD" id="cd11304">
    <property type="entry name" value="Cadherin_repeat"/>
    <property type="match status" value="4"/>
</dbReference>
<evidence type="ECO:0000256" key="1">
    <source>
        <dbReference type="ARBA" id="ARBA00001913"/>
    </source>
</evidence>
<accession>A0A931BRY8</accession>
<comment type="subcellular location">
    <subcellularLocation>
        <location evidence="2">Membrane</location>
        <topology evidence="2">Single-pass membrane protein</topology>
    </subcellularLocation>
    <subcellularLocation>
        <location evidence="3">Secreted</location>
    </subcellularLocation>
</comment>
<dbReference type="InterPro" id="IPR018511">
    <property type="entry name" value="Hemolysin-typ_Ca-bd_CS"/>
</dbReference>
<dbReference type="Pfam" id="PF00353">
    <property type="entry name" value="HemolysinCabind"/>
    <property type="match status" value="2"/>
</dbReference>
<dbReference type="InterPro" id="IPR024079">
    <property type="entry name" value="MetalloPept_cat_dom_sf"/>
</dbReference>
<evidence type="ECO:0000256" key="7">
    <source>
        <dbReference type="ARBA" id="ARBA00022737"/>
    </source>
</evidence>
<dbReference type="InterPro" id="IPR013858">
    <property type="entry name" value="Peptidase_M10B_C"/>
</dbReference>
<dbReference type="InterPro" id="IPR011049">
    <property type="entry name" value="Serralysin-like_metalloprot_C"/>
</dbReference>
<reference evidence="12" key="1">
    <citation type="submission" date="2020-11" db="EMBL/GenBank/DDBJ databases">
        <authorList>
            <person name="Kim M.K."/>
        </authorList>
    </citation>
    <scope>NUCLEOTIDE SEQUENCE</scope>
    <source>
        <strain evidence="12">BT350</strain>
    </source>
</reference>
<evidence type="ECO:0000256" key="8">
    <source>
        <dbReference type="ARBA" id="ARBA00022989"/>
    </source>
</evidence>
<dbReference type="GO" id="GO:0006508">
    <property type="term" value="P:proteolysis"/>
    <property type="evidence" value="ECO:0007669"/>
    <property type="project" value="InterPro"/>
</dbReference>
<feature type="domain" description="Cadherin" evidence="11">
    <location>
        <begin position="752"/>
        <end position="841"/>
    </location>
</feature>
<feature type="domain" description="Cadherin" evidence="11">
    <location>
        <begin position="559"/>
        <end position="647"/>
    </location>
</feature>
<dbReference type="EMBL" id="JADQDO010000009">
    <property type="protein sequence ID" value="MBF9234928.1"/>
    <property type="molecule type" value="Genomic_DNA"/>
</dbReference>
<sequence length="1092" mass="118031">MAKGAYDPTRTGNPYVDGVLSGWHWDSNTLRYTFPQSPSAYPVNYGGYYEPLFDFSPVSEQAQQAMREFIHGAQAGSSPWMTLTPIEGFSNLTLVETTSTYRDTEIMIAHSSKGNPTAHAYYPMPYNEHRAGDVWFGTSIDYNFMRRNPLIGTWGYKSAMHELGHALGLKHGHDRDELEDVALPLDKDFIEYSVMSYNYAPKVEPSSLVAADNWRFFYPQTYMMLDIAGLQRMYGANFTFRATDTVYTWDPDTGETFVNGVGQGLPGGGIVMGPDANRILQTIWDGNGIDTYDLSNYTTNLSINLEPGKYSTFSEAQRTWLGYLNDEYYYARGNVYNAMLYSGDTRSLIENATGGSGDDTIKGNQAGNYLIGNGGIDTLEGGAGDDTLDGGAGADTAVFSGLKSDYTIVENSDGTFTVTDNRADGDGTDKLISIRYAKFSDQRIALQPNHAPTAIDLSNKKVAENIEVGKEVGILSGTDPDEDPLTYRLTSDPGNYFRIEGNKLIVAKPLDYETLKEHTITIEGKDAGGLATTKTFTIEVTNVVEGRPPAILLISVKNLAKSTPVGSVIGEVFGWDPDGDSLTYQVTFDGYGSFSLKGNQIILEKALDNLSMKQIYIRATDVEGLSIERGFDIKIIDDGVGNRAPAFLSISCENIARSTPVGTVIGEVAGYDPDGDSLAYTMTVDGDGYFGLSGNKIVLKKALDASITTKEISIRATDVGDLSLEKNFQINVIGNVAENRAPTILLISSEKIARSTPVGTVIGEVAGYDPDGDSLTYTMTADGDGYFGLNGNKIVLKKAVDTSITTKEISIRATDVGDLSLEKSFQIDVVDGVVENRAPTILLISCENIARSTPVGTVIGEVAGYDPDGDRLTYTMTLDADGYFGLSGNKIVLKKALDTSTGAKAIGIRATDVGRLSLEKRFEINVLDDHGSTPPTFPPTSPPTTPPSIPSLTLRGTTKADTLIGGMGDDTIYGRQGNDVLVGSAGKDIFVFDTKPNAKTNVDIIIDFNVKIDSIWLDRAVFKKLGKGPAAELNKKFFTVGGKAKDKDDYVFYNKSTGTLSYDADGSGAGKAIEIAKLSKGLKLTYADFFVV</sequence>
<keyword evidence="13" id="KW-1185">Reference proteome</keyword>
<evidence type="ECO:0000256" key="9">
    <source>
        <dbReference type="ARBA" id="ARBA00023180"/>
    </source>
</evidence>
<feature type="domain" description="Cadherin" evidence="11">
    <location>
        <begin position="849"/>
        <end position="937"/>
    </location>
</feature>
<dbReference type="InterPro" id="IPR002126">
    <property type="entry name" value="Cadherin-like_dom"/>
</dbReference>
<dbReference type="GO" id="GO:0008237">
    <property type="term" value="F:metallopeptidase activity"/>
    <property type="evidence" value="ECO:0007669"/>
    <property type="project" value="InterPro"/>
</dbReference>
<dbReference type="Pfam" id="PF08548">
    <property type="entry name" value="Peptidase_M10_C"/>
    <property type="match status" value="1"/>
</dbReference>
<evidence type="ECO:0000256" key="4">
    <source>
        <dbReference type="ARBA" id="ARBA00009490"/>
    </source>
</evidence>
<dbReference type="InterPro" id="IPR006026">
    <property type="entry name" value="Peptidase_Metallo"/>
</dbReference>
<dbReference type="RefSeq" id="WP_196272923.1">
    <property type="nucleotide sequence ID" value="NZ_JADQDO010000009.1"/>
</dbReference>
<dbReference type="PRINTS" id="PR00205">
    <property type="entry name" value="CADHERIN"/>
</dbReference>
<dbReference type="SUPFAM" id="SSF49313">
    <property type="entry name" value="Cadherin-like"/>
    <property type="match status" value="1"/>
</dbReference>
<keyword evidence="7" id="KW-0677">Repeat</keyword>
<gene>
    <name evidence="12" type="ORF">I2H38_16255</name>
</gene>
<dbReference type="InterPro" id="IPR001343">
    <property type="entry name" value="Hemolysn_Ca-bd"/>
</dbReference>
<feature type="compositionally biased region" description="Pro residues" evidence="10">
    <location>
        <begin position="935"/>
        <end position="949"/>
    </location>
</feature>
<evidence type="ECO:0000256" key="2">
    <source>
        <dbReference type="ARBA" id="ARBA00004167"/>
    </source>
</evidence>
<evidence type="ECO:0000256" key="5">
    <source>
        <dbReference type="ARBA" id="ARBA00022525"/>
    </source>
</evidence>
<evidence type="ECO:0000256" key="3">
    <source>
        <dbReference type="ARBA" id="ARBA00004613"/>
    </source>
</evidence>
<proteinExistence type="inferred from homology"/>
<keyword evidence="5" id="KW-0964">Secreted</keyword>
<dbReference type="InterPro" id="IPR034033">
    <property type="entry name" value="Serralysin-like"/>
</dbReference>
<dbReference type="PANTHER" id="PTHR24028:SF316">
    <property type="entry name" value="NEURAL-CADHERIN-LIKE"/>
    <property type="match status" value="1"/>
</dbReference>
<dbReference type="SMART" id="SM00235">
    <property type="entry name" value="ZnMc"/>
    <property type="match status" value="1"/>
</dbReference>
<dbReference type="GO" id="GO:0005509">
    <property type="term" value="F:calcium ion binding"/>
    <property type="evidence" value="ECO:0007669"/>
    <property type="project" value="InterPro"/>
</dbReference>
<organism evidence="12 13">
    <name type="scientific">Microvirga alba</name>
    <dbReference type="NCBI Taxonomy" id="2791025"/>
    <lineage>
        <taxon>Bacteria</taxon>
        <taxon>Pseudomonadati</taxon>
        <taxon>Pseudomonadota</taxon>
        <taxon>Alphaproteobacteria</taxon>
        <taxon>Hyphomicrobiales</taxon>
        <taxon>Methylobacteriaceae</taxon>
        <taxon>Microvirga</taxon>
    </lineage>
</organism>
<keyword evidence="6" id="KW-0812">Transmembrane</keyword>
<dbReference type="CDD" id="cd04277">
    <property type="entry name" value="ZnMc_serralysin_like"/>
    <property type="match status" value="1"/>
</dbReference>
<dbReference type="InterPro" id="IPR015919">
    <property type="entry name" value="Cadherin-like_sf"/>
</dbReference>
<dbReference type="AlphaFoldDB" id="A0A931BRY8"/>
<feature type="region of interest" description="Disordered" evidence="10">
    <location>
        <begin position="929"/>
        <end position="953"/>
    </location>
</feature>
<feature type="domain" description="Cadherin" evidence="11">
    <location>
        <begin position="655"/>
        <end position="744"/>
    </location>
</feature>
<dbReference type="Pfam" id="PF00028">
    <property type="entry name" value="Cadherin"/>
    <property type="match status" value="1"/>
</dbReference>
<evidence type="ECO:0000259" key="11">
    <source>
        <dbReference type="PROSITE" id="PS50268"/>
    </source>
</evidence>
<feature type="domain" description="Cadherin" evidence="11">
    <location>
        <begin position="462"/>
        <end position="551"/>
    </location>
</feature>
<dbReference type="Proteomes" id="UP000599312">
    <property type="component" value="Unassembled WGS sequence"/>
</dbReference>
<keyword evidence="8" id="KW-0472">Membrane</keyword>
<dbReference type="SMART" id="SM00112">
    <property type="entry name" value="CA"/>
    <property type="match status" value="2"/>
</dbReference>
<dbReference type="GO" id="GO:0005886">
    <property type="term" value="C:plasma membrane"/>
    <property type="evidence" value="ECO:0007669"/>
    <property type="project" value="TreeGrafter"/>
</dbReference>
<dbReference type="GO" id="GO:0007156">
    <property type="term" value="P:homophilic cell adhesion via plasma membrane adhesion molecules"/>
    <property type="evidence" value="ECO:0007669"/>
    <property type="project" value="InterPro"/>
</dbReference>
<evidence type="ECO:0000256" key="10">
    <source>
        <dbReference type="SAM" id="MobiDB-lite"/>
    </source>
</evidence>
<dbReference type="PROSITE" id="PS00330">
    <property type="entry name" value="HEMOLYSIN_CALCIUM"/>
    <property type="match status" value="1"/>
</dbReference>
<comment type="caution">
    <text evidence="12">The sequence shown here is derived from an EMBL/GenBank/DDBJ whole genome shotgun (WGS) entry which is preliminary data.</text>
</comment>
<dbReference type="PROSITE" id="PS50268">
    <property type="entry name" value="CADHERIN_2"/>
    <property type="match status" value="5"/>
</dbReference>
<dbReference type="PANTHER" id="PTHR24028">
    <property type="entry name" value="CADHERIN-87A"/>
    <property type="match status" value="1"/>
</dbReference>
<dbReference type="PRINTS" id="PR00313">
    <property type="entry name" value="CABNDNGRPT"/>
</dbReference>
<keyword evidence="8" id="KW-1133">Transmembrane helix</keyword>
<evidence type="ECO:0000313" key="12">
    <source>
        <dbReference type="EMBL" id="MBF9234928.1"/>
    </source>
</evidence>
<comment type="similarity">
    <text evidence="4">Belongs to the peptidase M10B family.</text>
</comment>
<evidence type="ECO:0000256" key="6">
    <source>
        <dbReference type="ARBA" id="ARBA00022692"/>
    </source>
</evidence>
<dbReference type="GO" id="GO:0008270">
    <property type="term" value="F:zinc ion binding"/>
    <property type="evidence" value="ECO:0007669"/>
    <property type="project" value="InterPro"/>
</dbReference>
<dbReference type="InterPro" id="IPR050174">
    <property type="entry name" value="Protocadherin/Cadherin-CA"/>
</dbReference>
<comment type="cofactor">
    <cofactor evidence="1">
        <name>Ca(2+)</name>
        <dbReference type="ChEBI" id="CHEBI:29108"/>
    </cofactor>
</comment>
<evidence type="ECO:0000313" key="13">
    <source>
        <dbReference type="Proteomes" id="UP000599312"/>
    </source>
</evidence>
<dbReference type="Gene3D" id="2.60.40.60">
    <property type="entry name" value="Cadherins"/>
    <property type="match status" value="4"/>
</dbReference>
<name>A0A931BRY8_9HYPH</name>
<dbReference type="GO" id="GO:0005615">
    <property type="term" value="C:extracellular space"/>
    <property type="evidence" value="ECO:0007669"/>
    <property type="project" value="InterPro"/>
</dbReference>
<protein>
    <submittedName>
        <fullName evidence="12">Cadherin domain-containing protein</fullName>
    </submittedName>
</protein>
<dbReference type="SUPFAM" id="SSF55486">
    <property type="entry name" value="Metalloproteases ('zincins'), catalytic domain"/>
    <property type="match status" value="1"/>
</dbReference>
<dbReference type="SUPFAM" id="SSF51120">
    <property type="entry name" value="beta-Roll"/>
    <property type="match status" value="2"/>
</dbReference>
<dbReference type="Gene3D" id="2.150.10.10">
    <property type="entry name" value="Serralysin-like metalloprotease, C-terminal"/>
    <property type="match status" value="2"/>
</dbReference>
<dbReference type="Gene3D" id="3.40.390.10">
    <property type="entry name" value="Collagenase (Catalytic Domain)"/>
    <property type="match status" value="1"/>
</dbReference>